<organism evidence="1 2">
    <name type="scientific">Burkholderia ambifaria IOP40-10</name>
    <dbReference type="NCBI Taxonomy" id="396596"/>
    <lineage>
        <taxon>Bacteria</taxon>
        <taxon>Pseudomonadati</taxon>
        <taxon>Pseudomonadota</taxon>
        <taxon>Betaproteobacteria</taxon>
        <taxon>Burkholderiales</taxon>
        <taxon>Burkholderiaceae</taxon>
        <taxon>Burkholderia</taxon>
        <taxon>Burkholderia cepacia complex</taxon>
    </lineage>
</organism>
<dbReference type="EMBL" id="ABLC01000249">
    <property type="protein sequence ID" value="EDT00724.1"/>
    <property type="molecule type" value="Genomic_DNA"/>
</dbReference>
<proteinExistence type="predicted"/>
<evidence type="ECO:0000313" key="1">
    <source>
        <dbReference type="EMBL" id="EDT00724.1"/>
    </source>
</evidence>
<reference evidence="1 2" key="1">
    <citation type="submission" date="2008-03" db="EMBL/GenBank/DDBJ databases">
        <title>Sequencing of the draft genome and assembly of Burkholderia ambifaria IOP40-10.</title>
        <authorList>
            <consortium name="US DOE Joint Genome Institute (JGI-PGF)"/>
            <person name="Copeland A."/>
            <person name="Lucas S."/>
            <person name="Lapidus A."/>
            <person name="Glavina del Rio T."/>
            <person name="Dalin E."/>
            <person name="Tice H."/>
            <person name="Bruce D."/>
            <person name="Goodwin L."/>
            <person name="Pitluck S."/>
            <person name="Larimer F."/>
            <person name="Land M.L."/>
            <person name="Hauser L."/>
            <person name="Tiedje J."/>
            <person name="Richardson P."/>
        </authorList>
    </citation>
    <scope>NUCLEOTIDE SEQUENCE [LARGE SCALE GENOMIC DNA]</scope>
    <source>
        <strain evidence="1 2">IOP40-10</strain>
    </source>
</reference>
<name>B1FNZ9_9BURK</name>
<dbReference type="Proteomes" id="UP000005463">
    <property type="component" value="Unassembled WGS sequence"/>
</dbReference>
<gene>
    <name evidence="1" type="ORF">BamIOP4010DRAFT_5760</name>
</gene>
<evidence type="ECO:0000313" key="2">
    <source>
        <dbReference type="Proteomes" id="UP000005463"/>
    </source>
</evidence>
<protein>
    <submittedName>
        <fullName evidence="1">Uncharacterized protein</fullName>
    </submittedName>
</protein>
<accession>B1FNZ9</accession>
<comment type="caution">
    <text evidence="1">The sequence shown here is derived from an EMBL/GenBank/DDBJ whole genome shotgun (WGS) entry which is preliminary data.</text>
</comment>
<sequence length="36" mass="4373">MKVNNLYRRKSLSSWSSRVVYGLKWIGSRNIPKFDW</sequence>
<dbReference type="AlphaFoldDB" id="B1FNZ9"/>
<dbReference type="PATRIC" id="fig|396596.7.peg.1510"/>